<comment type="similarity">
    <text evidence="1">To bacterial alkanal monooxygenase alpha and beta chains.</text>
</comment>
<organism evidence="4 5">
    <name type="scientific">Taibaiella lutea</name>
    <dbReference type="NCBI Taxonomy" id="2608001"/>
    <lineage>
        <taxon>Bacteria</taxon>
        <taxon>Pseudomonadati</taxon>
        <taxon>Bacteroidota</taxon>
        <taxon>Chitinophagia</taxon>
        <taxon>Chitinophagales</taxon>
        <taxon>Chitinophagaceae</taxon>
        <taxon>Taibaiella</taxon>
    </lineage>
</organism>
<dbReference type="PANTHER" id="PTHR30137:SF6">
    <property type="entry name" value="LUCIFERASE-LIKE MONOOXYGENASE"/>
    <property type="match status" value="1"/>
</dbReference>
<dbReference type="RefSeq" id="WP_150034009.1">
    <property type="nucleotide sequence ID" value="NZ_VWSH01000004.1"/>
</dbReference>
<dbReference type="CDD" id="cd00347">
    <property type="entry name" value="Flavin_utilizing_monoxygenases"/>
    <property type="match status" value="1"/>
</dbReference>
<dbReference type="PANTHER" id="PTHR30137">
    <property type="entry name" value="LUCIFERASE-LIKE MONOOXYGENASE"/>
    <property type="match status" value="1"/>
</dbReference>
<reference evidence="4 5" key="1">
    <citation type="submission" date="2019-09" db="EMBL/GenBank/DDBJ databases">
        <title>Genome sequence and assembly of Taibaiella sp.</title>
        <authorList>
            <person name="Chhetri G."/>
        </authorList>
    </citation>
    <scope>NUCLEOTIDE SEQUENCE [LARGE SCALE GENOMIC DNA]</scope>
    <source>
        <strain evidence="4 5">KVB11</strain>
    </source>
</reference>
<dbReference type="InterPro" id="IPR019949">
    <property type="entry name" value="CmoO-like"/>
</dbReference>
<proteinExistence type="predicted"/>
<evidence type="ECO:0000256" key="1">
    <source>
        <dbReference type="ARBA" id="ARBA00007789"/>
    </source>
</evidence>
<dbReference type="InterPro" id="IPR050766">
    <property type="entry name" value="Bact_Lucif_Oxidored"/>
</dbReference>
<dbReference type="GO" id="GO:0005829">
    <property type="term" value="C:cytosol"/>
    <property type="evidence" value="ECO:0007669"/>
    <property type="project" value="TreeGrafter"/>
</dbReference>
<protein>
    <recommendedName>
        <fullName evidence="2">Luciferase-like monooxygenase</fullName>
    </recommendedName>
</protein>
<dbReference type="GO" id="GO:0016705">
    <property type="term" value="F:oxidoreductase activity, acting on paired donors, with incorporation or reduction of molecular oxygen"/>
    <property type="evidence" value="ECO:0007669"/>
    <property type="project" value="InterPro"/>
</dbReference>
<dbReference type="Gene3D" id="3.20.20.30">
    <property type="entry name" value="Luciferase-like domain"/>
    <property type="match status" value="1"/>
</dbReference>
<name>A0A5M6CBE9_9BACT</name>
<dbReference type="FunFam" id="3.20.20.30:FF:000002">
    <property type="entry name" value="LLM class flavin-dependent oxidoreductase"/>
    <property type="match status" value="1"/>
</dbReference>
<dbReference type="Pfam" id="PF00296">
    <property type="entry name" value="Bac_luciferase"/>
    <property type="match status" value="1"/>
</dbReference>
<keyword evidence="5" id="KW-1185">Reference proteome</keyword>
<feature type="domain" description="Luciferase-like" evidence="3">
    <location>
        <begin position="10"/>
        <end position="299"/>
    </location>
</feature>
<evidence type="ECO:0000313" key="5">
    <source>
        <dbReference type="Proteomes" id="UP000323632"/>
    </source>
</evidence>
<dbReference type="SUPFAM" id="SSF51679">
    <property type="entry name" value="Bacterial luciferase-like"/>
    <property type="match status" value="1"/>
</dbReference>
<accession>A0A5M6CBE9</accession>
<comment type="caution">
    <text evidence="4">The sequence shown here is derived from an EMBL/GenBank/DDBJ whole genome shotgun (WGS) entry which is preliminary data.</text>
</comment>
<evidence type="ECO:0000256" key="2">
    <source>
        <dbReference type="ARBA" id="ARBA00074555"/>
    </source>
</evidence>
<dbReference type="InterPro" id="IPR036661">
    <property type="entry name" value="Luciferase-like_sf"/>
</dbReference>
<dbReference type="InterPro" id="IPR011251">
    <property type="entry name" value="Luciferase-like_dom"/>
</dbReference>
<evidence type="ECO:0000313" key="4">
    <source>
        <dbReference type="EMBL" id="KAA5532506.1"/>
    </source>
</evidence>
<dbReference type="Proteomes" id="UP000323632">
    <property type="component" value="Unassembled WGS sequence"/>
</dbReference>
<dbReference type="AlphaFoldDB" id="A0A5M6CBE9"/>
<gene>
    <name evidence="4" type="ORF">F0919_17125</name>
</gene>
<dbReference type="EMBL" id="VWSH01000004">
    <property type="protein sequence ID" value="KAA5532506.1"/>
    <property type="molecule type" value="Genomic_DNA"/>
</dbReference>
<dbReference type="NCBIfam" id="TIGR03558">
    <property type="entry name" value="oxido_grp_1"/>
    <property type="match status" value="1"/>
</dbReference>
<evidence type="ECO:0000259" key="3">
    <source>
        <dbReference type="Pfam" id="PF00296"/>
    </source>
</evidence>
<sequence length="329" mass="36197">MGKIKLSALDLSVVTAGGNYQSAIERTVEVAQHIEKLGFQRLWLAEHHNMQHIASSATAVMIGHVAGKTNSLRIGSGGIMLPNHAPLAIAEQFGTLETMYPNRIELGLGRAPGTDPAAAMALRKNFANKPYDFAPNILELQSYFQNTNEKTLVRAFPGEGANVPIWILGSSTDSAYVAAAFGLPYAFASHFAPTDLMTAISIYRKNFKPSKQLQQPYVMPCINVIAADTDKEANRLATSIYQMFLGIITNNRRPLQPPVDSMDGLWDLQAQATVAQMTKYTFAGSKETLRQRLSAFLEDTQANELMINTNVFDLDARLHSFSILNEVFE</sequence>